<dbReference type="SUPFAM" id="SSF56176">
    <property type="entry name" value="FAD-binding/transporter-associated domain-like"/>
    <property type="match status" value="1"/>
</dbReference>
<dbReference type="PATRIC" id="fig|1326980.6.peg.796"/>
<dbReference type="PROSITE" id="PS51387">
    <property type="entry name" value="FAD_PCMH"/>
    <property type="match status" value="1"/>
</dbReference>
<comment type="similarity">
    <text evidence="1">Belongs to the FAD-binding oxidoreductase/transferase type 4 family.</text>
</comment>
<dbReference type="InterPro" id="IPR006094">
    <property type="entry name" value="Oxid_FAD_bind_N"/>
</dbReference>
<dbReference type="GO" id="GO:0008720">
    <property type="term" value="F:D-lactate dehydrogenase (NAD+) activity"/>
    <property type="evidence" value="ECO:0007669"/>
    <property type="project" value="TreeGrafter"/>
</dbReference>
<dbReference type="Proteomes" id="UP000054284">
    <property type="component" value="Unassembled WGS sequence"/>
</dbReference>
<name>W7KY68_9CREN</name>
<dbReference type="AlphaFoldDB" id="W7KY68"/>
<dbReference type="PANTHER" id="PTHR11748">
    <property type="entry name" value="D-LACTATE DEHYDROGENASE"/>
    <property type="match status" value="1"/>
</dbReference>
<evidence type="ECO:0000256" key="1">
    <source>
        <dbReference type="ARBA" id="ARBA00008000"/>
    </source>
</evidence>
<dbReference type="InterPro" id="IPR036318">
    <property type="entry name" value="FAD-bd_PCMH-like_sf"/>
</dbReference>
<comment type="caution">
    <text evidence="3">The sequence shown here is derived from an EMBL/GenBank/DDBJ whole genome shotgun (WGS) entry which is preliminary data.</text>
</comment>
<proteinExistence type="inferred from homology"/>
<dbReference type="EMBL" id="ASRH01000003">
    <property type="protein sequence ID" value="EWG07647.1"/>
    <property type="molecule type" value="Genomic_DNA"/>
</dbReference>
<feature type="domain" description="FAD-binding PCMH-type" evidence="2">
    <location>
        <begin position="22"/>
        <end position="194"/>
    </location>
</feature>
<reference evidence="3 4" key="1">
    <citation type="journal article" date="2014" name="Genome Announc.">
        <title>Draft Genome Sequence of the Sulfolobales Archaeon AZ1, Obtained through Metagenomic Analysis of a Mexican Hot Spring.</title>
        <authorList>
            <person name="Servin-Garciduenas L.E."/>
            <person name="Martinez-Romero E."/>
        </authorList>
    </citation>
    <scope>NUCLEOTIDE SEQUENCE [LARGE SCALE GENOMIC DNA]</scope>
    <source>
        <strain evidence="3">AZ1-illumnia</strain>
    </source>
</reference>
<dbReference type="GO" id="GO:0004458">
    <property type="term" value="F:D-lactate dehydrogenase (cytochrome) activity"/>
    <property type="evidence" value="ECO:0007669"/>
    <property type="project" value="TreeGrafter"/>
</dbReference>
<protein>
    <submittedName>
        <fullName evidence="3">FAD linked oxidase domain-containing protein</fullName>
    </submittedName>
</protein>
<dbReference type="InterPro" id="IPR016169">
    <property type="entry name" value="FAD-bd_PCMH_sub2"/>
</dbReference>
<dbReference type="InterPro" id="IPR016166">
    <property type="entry name" value="FAD-bd_PCMH"/>
</dbReference>
<gene>
    <name evidence="3" type="ORF">ASUL_04034</name>
</gene>
<organism evidence="3 4">
    <name type="scientific">Candidatus Aramenus sulfurataquae</name>
    <dbReference type="NCBI Taxonomy" id="1326980"/>
    <lineage>
        <taxon>Archaea</taxon>
        <taxon>Thermoproteota</taxon>
        <taxon>Thermoprotei</taxon>
        <taxon>Sulfolobales</taxon>
        <taxon>Sulfolobaceae</taxon>
        <taxon>Candidatus Aramenus</taxon>
    </lineage>
</organism>
<dbReference type="Gene3D" id="3.30.465.10">
    <property type="match status" value="1"/>
</dbReference>
<dbReference type="Pfam" id="PF01565">
    <property type="entry name" value="FAD_binding_4"/>
    <property type="match status" value="1"/>
</dbReference>
<sequence length="324" mass="35634">MKLDWVDKLSKVVEVKGGISSGDVNTKVEVYPATYEEFAEVVRLCAEEKLKAYVHGFNAHHIGKNVFADVGISTLRLNKVIEISEEDLYVKVQAGASFRELKEELKAHSLTVPFNYGGSVGGFASTNLPSVFTSLGYPKDWLLGAIVVTGLGEVVKSGSTTTKFSSGYKIWKVLSGSLGWLGAYAELNVRLLPYFEYHFEEVKDHERAFKDRALGVIGVKVGGEVKKFAVKKGDGEKLEIPEVFDFSILTIRGKEFEEIEGVNADFCVAYYGLGIVRCLGGTPPKGKKLVKERGCEGDCFNANYTSLKLLKKSLDPEGVFFDVI</sequence>
<evidence type="ECO:0000313" key="4">
    <source>
        <dbReference type="Proteomes" id="UP000054284"/>
    </source>
</evidence>
<evidence type="ECO:0000259" key="2">
    <source>
        <dbReference type="PROSITE" id="PS51387"/>
    </source>
</evidence>
<evidence type="ECO:0000313" key="3">
    <source>
        <dbReference type="EMBL" id="EWG07647.1"/>
    </source>
</evidence>
<dbReference type="GO" id="GO:1903457">
    <property type="term" value="P:lactate catabolic process"/>
    <property type="evidence" value="ECO:0007669"/>
    <property type="project" value="TreeGrafter"/>
</dbReference>
<dbReference type="GO" id="GO:0071949">
    <property type="term" value="F:FAD binding"/>
    <property type="evidence" value="ECO:0007669"/>
    <property type="project" value="InterPro"/>
</dbReference>
<dbReference type="PANTHER" id="PTHR11748:SF111">
    <property type="entry name" value="D-LACTATE DEHYDROGENASE, MITOCHONDRIAL-RELATED"/>
    <property type="match status" value="1"/>
</dbReference>
<keyword evidence="4" id="KW-1185">Reference proteome</keyword>
<accession>W7KY68</accession>